<evidence type="ECO:0000313" key="8">
    <source>
        <dbReference type="EMBL" id="CAI9621552.1"/>
    </source>
</evidence>
<keyword evidence="4" id="KW-0234">DNA repair</keyword>
<dbReference type="Proteomes" id="UP001162483">
    <property type="component" value="Unassembled WGS sequence"/>
</dbReference>
<protein>
    <recommendedName>
        <fullName evidence="7">BRCT domain-containing protein</fullName>
    </recommendedName>
</protein>
<feature type="compositionally biased region" description="Polar residues" evidence="6">
    <location>
        <begin position="596"/>
        <end position="609"/>
    </location>
</feature>
<dbReference type="PANTHER" id="PTHR23196">
    <property type="entry name" value="PAX TRANSCRIPTION ACTIVATION DOMAIN INTERACTING PROTEIN"/>
    <property type="match status" value="1"/>
</dbReference>
<dbReference type="Gene3D" id="3.40.50.10190">
    <property type="entry name" value="BRCT domain"/>
    <property type="match status" value="2"/>
</dbReference>
<feature type="compositionally biased region" description="Basic and acidic residues" evidence="6">
    <location>
        <begin position="7"/>
        <end position="43"/>
    </location>
</feature>
<feature type="compositionally biased region" description="Basic and acidic residues" evidence="6">
    <location>
        <begin position="229"/>
        <end position="244"/>
    </location>
</feature>
<dbReference type="InterPro" id="IPR051579">
    <property type="entry name" value="DDR_Transcriptional_Reg"/>
</dbReference>
<keyword evidence="9" id="KW-1185">Reference proteome</keyword>
<sequence length="817" mass="91717">MQEERTDESKEDFGSASEKCKESDVSETFSENHPEKIDLRSEFENVTGPTSMEISVGQMESDQERNVISKSSEPNGDKNVSAYSKNTKSNKSRILDLPEHSETISAPQNKKPARGKRQTATKAKKDNTQEIKSNDVEDETESETSGTNLETQDDFKMPTPRTDDLQDGGHEGPRGRRTRTSRISTTEPEEREKQKGADTKASQNEEANKTCQDDQNSANTRSTRKRKNVREEVKGDSQKEEQTGRSKRVINLRGNQKNKERNREHTVEDDSQSSSLPKRTRKPSKEEKPEQDIPEVGKTEEDSTGKLTRRTRKGYKEEQKFEDKKGSLGSSNTTEAQTTKRTQRGSRVQDIVDEEPVKETVTRKRRSSKSEDAHLGEDLSKRSVRTRRFSKEEVVEETTTDTTKKNTAVQNTPRKTRRNVKADEKTESEHGGDLKPDKESSQSERSSSRTRRKTLTEESVKLMENAEVEEELCVGTKKREDETSRKGRTTRTSAKEELPQVSTPVANRKRGQALKADVDLKRKKSDESTEAEEEIPAGRRGRPRKLSTTDDSQTSAGGSREISTPEPSPSRNTRQRQSPGLNNLAEVRTPRRTGRLSASTLTTSPYVSQSGAPPKVLFTGVVDATGEEIIRSLGGDIADSVFDCTHLVTDRVRRTVKFLCALARGIPIVTLDWIDKCKKSGCFLSHTKFLIKDKEQEKNFNFVLSQSLQKAKKSPLFEGYEIHVTPSVKPDPELMKDIICCSGATFLPKMPRTFKDKCVIVSCPEDAPRCKSVPSRIPVTTAEFILSGILRQEVNPSSYLLSSEVEDNAPAPAKRRR</sequence>
<comment type="caution">
    <text evidence="8">The sequence shown here is derived from an EMBL/GenBank/DDBJ whole genome shotgun (WGS) entry which is preliminary data.</text>
</comment>
<feature type="compositionally biased region" description="Basic and acidic residues" evidence="6">
    <location>
        <begin position="257"/>
        <end position="268"/>
    </location>
</feature>
<feature type="compositionally biased region" description="Basic and acidic residues" evidence="6">
    <location>
        <begin position="93"/>
        <end position="102"/>
    </location>
</feature>
<gene>
    <name evidence="8" type="ORF">SPARVUS_LOCUS16157736</name>
</gene>
<feature type="compositionally biased region" description="Polar residues" evidence="6">
    <location>
        <begin position="569"/>
        <end position="581"/>
    </location>
</feature>
<dbReference type="EMBL" id="CATNWA010021168">
    <property type="protein sequence ID" value="CAI9621552.1"/>
    <property type="molecule type" value="Genomic_DNA"/>
</dbReference>
<feature type="compositionally biased region" description="Basic and acidic residues" evidence="6">
    <location>
        <begin position="314"/>
        <end position="326"/>
    </location>
</feature>
<evidence type="ECO:0000256" key="2">
    <source>
        <dbReference type="ARBA" id="ARBA00022553"/>
    </source>
</evidence>
<dbReference type="PANTHER" id="PTHR23196:SF34">
    <property type="entry name" value="MEDIATOR OF DNA DAMAGE CHECKPOINT PROTEIN 1"/>
    <property type="match status" value="1"/>
</dbReference>
<dbReference type="CDD" id="cd18441">
    <property type="entry name" value="BRCT_MDC1_rpt2"/>
    <property type="match status" value="1"/>
</dbReference>
<keyword evidence="5" id="KW-0539">Nucleus</keyword>
<feature type="region of interest" description="Disordered" evidence="6">
    <location>
        <begin position="1"/>
        <end position="609"/>
    </location>
</feature>
<dbReference type="InterPro" id="IPR001357">
    <property type="entry name" value="BRCT_dom"/>
</dbReference>
<dbReference type="SMART" id="SM00292">
    <property type="entry name" value="BRCT"/>
    <property type="match status" value="2"/>
</dbReference>
<organism evidence="8 9">
    <name type="scientific">Staurois parvus</name>
    <dbReference type="NCBI Taxonomy" id="386267"/>
    <lineage>
        <taxon>Eukaryota</taxon>
        <taxon>Metazoa</taxon>
        <taxon>Chordata</taxon>
        <taxon>Craniata</taxon>
        <taxon>Vertebrata</taxon>
        <taxon>Euteleostomi</taxon>
        <taxon>Amphibia</taxon>
        <taxon>Batrachia</taxon>
        <taxon>Anura</taxon>
        <taxon>Neobatrachia</taxon>
        <taxon>Ranoidea</taxon>
        <taxon>Ranidae</taxon>
        <taxon>Staurois</taxon>
    </lineage>
</organism>
<feature type="compositionally biased region" description="Basic and acidic residues" evidence="6">
    <location>
        <begin position="516"/>
        <end position="527"/>
    </location>
</feature>
<evidence type="ECO:0000256" key="1">
    <source>
        <dbReference type="ARBA" id="ARBA00004123"/>
    </source>
</evidence>
<keyword evidence="2" id="KW-0597">Phosphoprotein</keyword>
<dbReference type="InterPro" id="IPR036420">
    <property type="entry name" value="BRCT_dom_sf"/>
</dbReference>
<dbReference type="SUPFAM" id="SSF52113">
    <property type="entry name" value="BRCT domain"/>
    <property type="match status" value="1"/>
</dbReference>
<dbReference type="Pfam" id="PF16589">
    <property type="entry name" value="BRCT_2"/>
    <property type="match status" value="1"/>
</dbReference>
<feature type="compositionally biased region" description="Basic and acidic residues" evidence="6">
    <location>
        <begin position="355"/>
        <end position="381"/>
    </location>
</feature>
<feature type="compositionally biased region" description="Basic and acidic residues" evidence="6">
    <location>
        <begin position="420"/>
        <end position="442"/>
    </location>
</feature>
<evidence type="ECO:0000313" key="9">
    <source>
        <dbReference type="Proteomes" id="UP001162483"/>
    </source>
</evidence>
<feature type="compositionally biased region" description="Basic and acidic residues" evidence="6">
    <location>
        <begin position="123"/>
        <end position="135"/>
    </location>
</feature>
<feature type="compositionally biased region" description="Basic and acidic residues" evidence="6">
    <location>
        <begin position="188"/>
        <end position="198"/>
    </location>
</feature>
<proteinExistence type="predicted"/>
<name>A0ABN9HIE3_9NEOB</name>
<evidence type="ECO:0000259" key="7">
    <source>
        <dbReference type="PROSITE" id="PS50172"/>
    </source>
</evidence>
<dbReference type="Pfam" id="PF16770">
    <property type="entry name" value="RTT107_BRCT_5"/>
    <property type="match status" value="1"/>
</dbReference>
<evidence type="ECO:0000256" key="3">
    <source>
        <dbReference type="ARBA" id="ARBA00022763"/>
    </source>
</evidence>
<feature type="compositionally biased region" description="Basic and acidic residues" evidence="6">
    <location>
        <begin position="283"/>
        <end position="304"/>
    </location>
</feature>
<evidence type="ECO:0000256" key="6">
    <source>
        <dbReference type="SAM" id="MobiDB-lite"/>
    </source>
</evidence>
<feature type="compositionally biased region" description="Polar residues" evidence="6">
    <location>
        <begin position="328"/>
        <end position="340"/>
    </location>
</feature>
<keyword evidence="3" id="KW-0227">DNA damage</keyword>
<dbReference type="CDD" id="cd17744">
    <property type="entry name" value="BRCT_MDC1_rpt1"/>
    <property type="match status" value="1"/>
</dbReference>
<evidence type="ECO:0000256" key="5">
    <source>
        <dbReference type="ARBA" id="ARBA00023242"/>
    </source>
</evidence>
<accession>A0ABN9HIE3</accession>
<reference evidence="8" key="1">
    <citation type="submission" date="2023-05" db="EMBL/GenBank/DDBJ databases">
        <authorList>
            <person name="Stuckert A."/>
        </authorList>
    </citation>
    <scope>NUCLEOTIDE SEQUENCE</scope>
</reference>
<feature type="compositionally biased region" description="Basic and acidic residues" evidence="6">
    <location>
        <begin position="153"/>
        <end position="174"/>
    </location>
</feature>
<dbReference type="PROSITE" id="PS50172">
    <property type="entry name" value="BRCT"/>
    <property type="match status" value="1"/>
</dbReference>
<feature type="domain" description="BRCT" evidence="7">
    <location>
        <begin position="613"/>
        <end position="691"/>
    </location>
</feature>
<comment type="subcellular location">
    <subcellularLocation>
        <location evidence="1">Nucleus</location>
    </subcellularLocation>
</comment>
<evidence type="ECO:0000256" key="4">
    <source>
        <dbReference type="ARBA" id="ARBA00023204"/>
    </source>
</evidence>